<sequence>MRSRFCVFGSVMIARSVCRQRGCGRVPLSVGFELEAVAVCLFFSSSIGVWLLAVCAFLLWRAEPSHPRTDGTAMVFVFVRAGVELPARARAVEVLFPSVFCSFVCFVLLLAFSPFSPVFLRGVAACSRAMLIVIAS</sequence>
<comment type="caution">
    <text evidence="2">The sequence shown here is derived from an EMBL/GenBank/DDBJ whole genome shotgun (WGS) entry which is preliminary data.</text>
</comment>
<keyword evidence="1" id="KW-0472">Membrane</keyword>
<name>Q4CQB6_TRYCC</name>
<keyword evidence="1" id="KW-0812">Transmembrane</keyword>
<accession>Q4CQB6</accession>
<dbReference type="EMBL" id="AAHK01002487">
    <property type="protein sequence ID" value="EAN82468.1"/>
    <property type="molecule type" value="Genomic_DNA"/>
</dbReference>
<proteinExistence type="predicted"/>
<gene>
    <name evidence="2" type="ORF">Tc00.1047053413293.20</name>
</gene>
<organism evidence="2 3">
    <name type="scientific">Trypanosoma cruzi (strain CL Brener)</name>
    <dbReference type="NCBI Taxonomy" id="353153"/>
    <lineage>
        <taxon>Eukaryota</taxon>
        <taxon>Discoba</taxon>
        <taxon>Euglenozoa</taxon>
        <taxon>Kinetoplastea</taxon>
        <taxon>Metakinetoplastina</taxon>
        <taxon>Trypanosomatida</taxon>
        <taxon>Trypanosomatidae</taxon>
        <taxon>Trypanosoma</taxon>
        <taxon>Schizotrypanum</taxon>
    </lineage>
</organism>
<dbReference type="PaxDb" id="353153-Q4CQB6"/>
<dbReference type="RefSeq" id="XP_804319.1">
    <property type="nucleotide sequence ID" value="XM_799226.1"/>
</dbReference>
<evidence type="ECO:0008006" key="4">
    <source>
        <dbReference type="Google" id="ProtNLM"/>
    </source>
</evidence>
<dbReference type="GeneID" id="3533713"/>
<keyword evidence="3" id="KW-1185">Reference proteome</keyword>
<dbReference type="Proteomes" id="UP000002296">
    <property type="component" value="Unassembled WGS sequence"/>
</dbReference>
<dbReference type="AlphaFoldDB" id="Q4CQB6"/>
<reference evidence="2 3" key="1">
    <citation type="journal article" date="2005" name="Science">
        <title>The genome sequence of Trypanosoma cruzi, etiologic agent of Chagas disease.</title>
        <authorList>
            <person name="El-Sayed N.M."/>
            <person name="Myler P.J."/>
            <person name="Bartholomeu D.C."/>
            <person name="Nilsson D."/>
            <person name="Aggarwal G."/>
            <person name="Tran A.N."/>
            <person name="Ghedin E."/>
            <person name="Worthey E.A."/>
            <person name="Delcher A.L."/>
            <person name="Blandin G."/>
            <person name="Westenberger S.J."/>
            <person name="Caler E."/>
            <person name="Cerqueira G.C."/>
            <person name="Branche C."/>
            <person name="Haas B."/>
            <person name="Anupama A."/>
            <person name="Arner E."/>
            <person name="Aslund L."/>
            <person name="Attipoe P."/>
            <person name="Bontempi E."/>
            <person name="Bringaud F."/>
            <person name="Burton P."/>
            <person name="Cadag E."/>
            <person name="Campbell D.A."/>
            <person name="Carrington M."/>
            <person name="Crabtree J."/>
            <person name="Darban H."/>
            <person name="da Silveira J.F."/>
            <person name="de Jong P."/>
            <person name="Edwards K."/>
            <person name="Englund P.T."/>
            <person name="Fazelina G."/>
            <person name="Feldblyum T."/>
            <person name="Ferella M."/>
            <person name="Frasch A.C."/>
            <person name="Gull K."/>
            <person name="Horn D."/>
            <person name="Hou L."/>
            <person name="Huang Y."/>
            <person name="Kindlund E."/>
            <person name="Klingbeil M."/>
            <person name="Kluge S."/>
            <person name="Koo H."/>
            <person name="Lacerda D."/>
            <person name="Levin M.J."/>
            <person name="Lorenzi H."/>
            <person name="Louie T."/>
            <person name="Machado C.R."/>
            <person name="McCulloch R."/>
            <person name="McKenna A."/>
            <person name="Mizuno Y."/>
            <person name="Mottram J.C."/>
            <person name="Nelson S."/>
            <person name="Ochaya S."/>
            <person name="Osoegawa K."/>
            <person name="Pai G."/>
            <person name="Parsons M."/>
            <person name="Pentony M."/>
            <person name="Pettersson U."/>
            <person name="Pop M."/>
            <person name="Ramirez J.L."/>
            <person name="Rinta J."/>
            <person name="Robertson L."/>
            <person name="Salzberg S.L."/>
            <person name="Sanchez D.O."/>
            <person name="Seyler A."/>
            <person name="Sharma R."/>
            <person name="Shetty J."/>
            <person name="Simpson A.J."/>
            <person name="Sisk E."/>
            <person name="Tammi M.T."/>
            <person name="Tarleton R."/>
            <person name="Teixeira S."/>
            <person name="Van Aken S."/>
            <person name="Vogt C."/>
            <person name="Ward P.N."/>
            <person name="Wickstead B."/>
            <person name="Wortman J."/>
            <person name="White O."/>
            <person name="Fraser C.M."/>
            <person name="Stuart K.D."/>
            <person name="Andersson B."/>
        </authorList>
    </citation>
    <scope>NUCLEOTIDE SEQUENCE [LARGE SCALE GENOMIC DNA]</scope>
    <source>
        <strain evidence="2 3">CL Brener</strain>
    </source>
</reference>
<evidence type="ECO:0000256" key="1">
    <source>
        <dbReference type="SAM" id="Phobius"/>
    </source>
</evidence>
<keyword evidence="1" id="KW-1133">Transmembrane helix</keyword>
<dbReference type="InParanoid" id="Q4CQB6"/>
<dbReference type="KEGG" id="tcr:413293.20"/>
<feature type="transmembrane region" description="Helical" evidence="1">
    <location>
        <begin position="36"/>
        <end position="60"/>
    </location>
</feature>
<protein>
    <recommendedName>
        <fullName evidence="4">Trans-sialidase</fullName>
    </recommendedName>
</protein>
<evidence type="ECO:0000313" key="2">
    <source>
        <dbReference type="EMBL" id="EAN82468.1"/>
    </source>
</evidence>
<dbReference type="VEuPathDB" id="TriTrypDB:TcCLB.413293.20"/>
<evidence type="ECO:0000313" key="3">
    <source>
        <dbReference type="Proteomes" id="UP000002296"/>
    </source>
</evidence>
<feature type="transmembrane region" description="Helical" evidence="1">
    <location>
        <begin position="94"/>
        <end position="112"/>
    </location>
</feature>